<name>A0A1I0JFH5_9FIRM</name>
<dbReference type="AlphaFoldDB" id="A0A1I0JFH5"/>
<evidence type="ECO:0000313" key="2">
    <source>
        <dbReference type="Proteomes" id="UP000182121"/>
    </source>
</evidence>
<comment type="caution">
    <text evidence="1">The sequence shown here is derived from an EMBL/GenBank/DDBJ whole genome shotgun (WGS) entry which is preliminary data.</text>
</comment>
<gene>
    <name evidence="1" type="ORF">SAMN05216521_10555</name>
</gene>
<protein>
    <submittedName>
        <fullName evidence="1">Uncharacterized protein</fullName>
    </submittedName>
</protein>
<accession>A0A1I0JFH5</accession>
<evidence type="ECO:0000313" key="1">
    <source>
        <dbReference type="EMBL" id="SEU08023.1"/>
    </source>
</evidence>
<sequence>MSKSVNTPMLSIWNEYAKQLNYSKYAIYSIIAHIFFKSNKIKYPFSSYYSQQLFERLTCSFAGGSTLSSGYGIPISFHLNTLNV</sequence>
<proteinExistence type="predicted"/>
<organism evidence="1 2">
    <name type="scientific">Enterocloster clostridioformis</name>
    <dbReference type="NCBI Taxonomy" id="1531"/>
    <lineage>
        <taxon>Bacteria</taxon>
        <taxon>Bacillati</taxon>
        <taxon>Bacillota</taxon>
        <taxon>Clostridia</taxon>
        <taxon>Lachnospirales</taxon>
        <taxon>Lachnospiraceae</taxon>
        <taxon>Enterocloster</taxon>
    </lineage>
</organism>
<dbReference type="Proteomes" id="UP000182121">
    <property type="component" value="Unassembled WGS sequence"/>
</dbReference>
<dbReference type="EMBL" id="FOIO01000055">
    <property type="protein sequence ID" value="SEU08023.1"/>
    <property type="molecule type" value="Genomic_DNA"/>
</dbReference>
<reference evidence="1 2" key="1">
    <citation type="submission" date="2016-10" db="EMBL/GenBank/DDBJ databases">
        <authorList>
            <person name="Varghese N."/>
            <person name="Submissions S."/>
        </authorList>
    </citation>
    <scope>NUCLEOTIDE SEQUENCE [LARGE SCALE GENOMIC DNA]</scope>
    <source>
        <strain evidence="1 2">NLAE-zl-C196</strain>
    </source>
</reference>